<evidence type="ECO:0000313" key="2">
    <source>
        <dbReference type="Proteomes" id="UP000887565"/>
    </source>
</evidence>
<proteinExistence type="predicted"/>
<protein>
    <submittedName>
        <fullName evidence="3">NADP-dependent oxidoreductase domain-containing protein</fullName>
    </submittedName>
</protein>
<dbReference type="InterPro" id="IPR020471">
    <property type="entry name" value="AKR"/>
</dbReference>
<dbReference type="PANTHER" id="PTHR11732">
    <property type="entry name" value="ALDO/KETO REDUCTASE"/>
    <property type="match status" value="1"/>
</dbReference>
<accession>A0A915KF37</accession>
<sequence>YRFIDTAYLYGNEKVIGELLEDLLPKYQLKRRDIFLTSKLPTSHFGSKLALEAFKESLENLKTDYLDLYLIHFPRANNVDHSDHE</sequence>
<dbReference type="Gene3D" id="3.20.20.100">
    <property type="entry name" value="NADP-dependent oxidoreductase domain"/>
    <property type="match status" value="1"/>
</dbReference>
<dbReference type="Proteomes" id="UP000887565">
    <property type="component" value="Unplaced"/>
</dbReference>
<feature type="domain" description="NADP-dependent oxidoreductase" evidence="1">
    <location>
        <begin position="1"/>
        <end position="77"/>
    </location>
</feature>
<evidence type="ECO:0000313" key="3">
    <source>
        <dbReference type="WBParaSite" id="nRc.2.0.1.t36631-RA"/>
    </source>
</evidence>
<dbReference type="InterPro" id="IPR036812">
    <property type="entry name" value="NAD(P)_OxRdtase_dom_sf"/>
</dbReference>
<organism evidence="2 3">
    <name type="scientific">Romanomermis culicivorax</name>
    <name type="common">Nematode worm</name>
    <dbReference type="NCBI Taxonomy" id="13658"/>
    <lineage>
        <taxon>Eukaryota</taxon>
        <taxon>Metazoa</taxon>
        <taxon>Ecdysozoa</taxon>
        <taxon>Nematoda</taxon>
        <taxon>Enoplea</taxon>
        <taxon>Dorylaimia</taxon>
        <taxon>Mermithida</taxon>
        <taxon>Mermithoidea</taxon>
        <taxon>Mermithidae</taxon>
        <taxon>Romanomermis</taxon>
    </lineage>
</organism>
<dbReference type="GO" id="GO:0016491">
    <property type="term" value="F:oxidoreductase activity"/>
    <property type="evidence" value="ECO:0007669"/>
    <property type="project" value="InterPro"/>
</dbReference>
<name>A0A915KF37_ROMCU</name>
<dbReference type="Pfam" id="PF00248">
    <property type="entry name" value="Aldo_ket_red"/>
    <property type="match status" value="1"/>
</dbReference>
<evidence type="ECO:0000259" key="1">
    <source>
        <dbReference type="Pfam" id="PF00248"/>
    </source>
</evidence>
<keyword evidence="2" id="KW-1185">Reference proteome</keyword>
<dbReference type="AlphaFoldDB" id="A0A915KF37"/>
<dbReference type="WBParaSite" id="nRc.2.0.1.t36631-RA">
    <property type="protein sequence ID" value="nRc.2.0.1.t36631-RA"/>
    <property type="gene ID" value="nRc.2.0.1.g36631"/>
</dbReference>
<dbReference type="SUPFAM" id="SSF51430">
    <property type="entry name" value="NAD(P)-linked oxidoreductase"/>
    <property type="match status" value="1"/>
</dbReference>
<dbReference type="OMA" id="IHFPRAN"/>
<reference evidence="3" key="1">
    <citation type="submission" date="2022-11" db="UniProtKB">
        <authorList>
            <consortium name="WormBaseParasite"/>
        </authorList>
    </citation>
    <scope>IDENTIFICATION</scope>
</reference>
<dbReference type="InterPro" id="IPR023210">
    <property type="entry name" value="NADP_OxRdtase_dom"/>
</dbReference>